<evidence type="ECO:0000313" key="2">
    <source>
        <dbReference type="EMBL" id="KAF5386837.1"/>
    </source>
</evidence>
<protein>
    <submittedName>
        <fullName evidence="2">Uncharacterized protein</fullName>
    </submittedName>
</protein>
<evidence type="ECO:0000313" key="3">
    <source>
        <dbReference type="Proteomes" id="UP000565441"/>
    </source>
</evidence>
<reference evidence="2 3" key="1">
    <citation type="journal article" date="2020" name="ISME J.">
        <title>Uncovering the hidden diversity of litter-decomposition mechanisms in mushroom-forming fungi.</title>
        <authorList>
            <person name="Floudas D."/>
            <person name="Bentzer J."/>
            <person name="Ahren D."/>
            <person name="Johansson T."/>
            <person name="Persson P."/>
            <person name="Tunlid A."/>
        </authorList>
    </citation>
    <scope>NUCLEOTIDE SEQUENCE [LARGE SCALE GENOMIC DNA]</scope>
    <source>
        <strain evidence="2 3">CBS 661.87</strain>
    </source>
</reference>
<dbReference type="Proteomes" id="UP000565441">
    <property type="component" value="Unassembled WGS sequence"/>
</dbReference>
<evidence type="ECO:0000256" key="1">
    <source>
        <dbReference type="SAM" id="MobiDB-lite"/>
    </source>
</evidence>
<feature type="compositionally biased region" description="Polar residues" evidence="1">
    <location>
        <begin position="590"/>
        <end position="600"/>
    </location>
</feature>
<gene>
    <name evidence="2" type="ORF">D9615_002014</name>
</gene>
<keyword evidence="3" id="KW-1185">Reference proteome</keyword>
<dbReference type="AlphaFoldDB" id="A0A8H5HP23"/>
<comment type="caution">
    <text evidence="2">The sequence shown here is derived from an EMBL/GenBank/DDBJ whole genome shotgun (WGS) entry which is preliminary data.</text>
</comment>
<organism evidence="2 3">
    <name type="scientific">Tricholomella constricta</name>
    <dbReference type="NCBI Taxonomy" id="117010"/>
    <lineage>
        <taxon>Eukaryota</taxon>
        <taxon>Fungi</taxon>
        <taxon>Dikarya</taxon>
        <taxon>Basidiomycota</taxon>
        <taxon>Agaricomycotina</taxon>
        <taxon>Agaricomycetes</taxon>
        <taxon>Agaricomycetidae</taxon>
        <taxon>Agaricales</taxon>
        <taxon>Tricholomatineae</taxon>
        <taxon>Lyophyllaceae</taxon>
        <taxon>Tricholomella</taxon>
    </lineage>
</organism>
<sequence>MSNLQLKDEVDQASLELFELVYRHFESLPRNISPEALWTLHAELANNILGIYKQLRQISEGVPPGISYEGFSSDADEDAVQMKDLVDGMVSRAQVIRSSTLSEKIGNLPPPVNNTDPNASTRALHEMIFVATDCFSELSHIHPGEHGSIFIFREELKDWLITTVEPFRMAFHCTDGSRTQYGVYKAMLVPGSSMIGPEFSRLSETAREIIVTHLSRSNRGSERYDTELRSLILSAKTIPCILLQCLELPRGVYQSPASRATGSLPAPNLQLRSTEYQPAQPPGLPVPAAIQIFKPGSEQASKAVLNNAGPSFHVQASSGGLVPAPYAPRPSASAQIPRSVHLQPVDDQHTKQLQTAVTNLKPPGPAVNTDKTLKPRNVSHFSGTERLLPLAPSGPASTSANGNSDRASHLLNNFFFDGRWYNVGNAKNTSRGAPTGYHDWTQENQHQSLIQFGEVQRQIVPRSMLPLQTGLSGNQVNPEYGLQVPQAMRQSNAATFAYKDAQNTALPTRTQVPYRPPGIRAQYAKQVQVQDQNMNPAWNSSARSMPVTGPGPYRGGAYQTGGLVPTRPFSNAAPTYAVPGRQGSGPLRFQGSSSYAGERM</sequence>
<proteinExistence type="predicted"/>
<feature type="region of interest" description="Disordered" evidence="1">
    <location>
        <begin position="577"/>
        <end position="600"/>
    </location>
</feature>
<dbReference type="EMBL" id="JAACJP010000002">
    <property type="protein sequence ID" value="KAF5386837.1"/>
    <property type="molecule type" value="Genomic_DNA"/>
</dbReference>
<accession>A0A8H5HP23</accession>
<dbReference type="OrthoDB" id="3057312at2759"/>
<feature type="region of interest" description="Disordered" evidence="1">
    <location>
        <begin position="384"/>
        <end position="403"/>
    </location>
</feature>
<name>A0A8H5HP23_9AGAR</name>